<evidence type="ECO:0000313" key="2">
    <source>
        <dbReference type="EMBL" id="GAA3505555.1"/>
    </source>
</evidence>
<evidence type="ECO:0000313" key="3">
    <source>
        <dbReference type="Proteomes" id="UP001501455"/>
    </source>
</evidence>
<evidence type="ECO:0000256" key="1">
    <source>
        <dbReference type="SAM" id="MobiDB-lite"/>
    </source>
</evidence>
<accession>A0ABP6UCX8</accession>
<comment type="caution">
    <text evidence="2">The sequence shown here is derived from an EMBL/GenBank/DDBJ whole genome shotgun (WGS) entry which is preliminary data.</text>
</comment>
<feature type="region of interest" description="Disordered" evidence="1">
    <location>
        <begin position="25"/>
        <end position="77"/>
    </location>
</feature>
<feature type="compositionally biased region" description="Basic residues" evidence="1">
    <location>
        <begin position="53"/>
        <end position="62"/>
    </location>
</feature>
<dbReference type="Proteomes" id="UP001501455">
    <property type="component" value="Unassembled WGS sequence"/>
</dbReference>
<protein>
    <submittedName>
        <fullName evidence="2">Uncharacterized protein</fullName>
    </submittedName>
</protein>
<sequence length="91" mass="9823">MLGLVTVTFLAAGGTQMMFLRLRTMPKPATPAPDDPGLSRTRGSVGRRVASTPHRRVRRGRPTRTDRAGRRQRLPDVETVDVVGVGASEGS</sequence>
<feature type="compositionally biased region" description="Basic and acidic residues" evidence="1">
    <location>
        <begin position="63"/>
        <end position="76"/>
    </location>
</feature>
<reference evidence="3" key="1">
    <citation type="journal article" date="2019" name="Int. J. Syst. Evol. Microbiol.">
        <title>The Global Catalogue of Microorganisms (GCM) 10K type strain sequencing project: providing services to taxonomists for standard genome sequencing and annotation.</title>
        <authorList>
            <consortium name="The Broad Institute Genomics Platform"/>
            <consortium name="The Broad Institute Genome Sequencing Center for Infectious Disease"/>
            <person name="Wu L."/>
            <person name="Ma J."/>
        </authorList>
    </citation>
    <scope>NUCLEOTIDE SEQUENCE [LARGE SCALE GENOMIC DNA]</scope>
    <source>
        <strain evidence="3">JCM 4816</strain>
    </source>
</reference>
<proteinExistence type="predicted"/>
<name>A0ABP6UCX8_9ACTN</name>
<gene>
    <name evidence="2" type="ORF">GCM10019016_126680</name>
</gene>
<organism evidence="2 3">
    <name type="scientific">Streptomyces prasinosporus</name>
    <dbReference type="NCBI Taxonomy" id="68256"/>
    <lineage>
        <taxon>Bacteria</taxon>
        <taxon>Bacillati</taxon>
        <taxon>Actinomycetota</taxon>
        <taxon>Actinomycetes</taxon>
        <taxon>Kitasatosporales</taxon>
        <taxon>Streptomycetaceae</taxon>
        <taxon>Streptomyces</taxon>
        <taxon>Streptomyces albogriseolus group</taxon>
    </lineage>
</organism>
<keyword evidence="3" id="KW-1185">Reference proteome</keyword>
<dbReference type="EMBL" id="BAAAXF010000083">
    <property type="protein sequence ID" value="GAA3505555.1"/>
    <property type="molecule type" value="Genomic_DNA"/>
</dbReference>